<evidence type="ECO:0000256" key="1">
    <source>
        <dbReference type="SAM" id="MobiDB-lite"/>
    </source>
</evidence>
<evidence type="ECO:0000313" key="2">
    <source>
        <dbReference type="EMBL" id="JAH12776.1"/>
    </source>
</evidence>
<sequence length="48" mass="4921">MFSIFGQGLPCSRTPGGHLGSSLGSPVPSVRWPTESEAGADCNEASRS</sequence>
<feature type="region of interest" description="Disordered" evidence="1">
    <location>
        <begin position="1"/>
        <end position="48"/>
    </location>
</feature>
<name>A0A0E9Q7D4_ANGAN</name>
<dbReference type="AlphaFoldDB" id="A0A0E9Q7D4"/>
<reference evidence="2" key="2">
    <citation type="journal article" date="2015" name="Fish Shellfish Immunol.">
        <title>Early steps in the European eel (Anguilla anguilla)-Vibrio vulnificus interaction in the gills: Role of the RtxA13 toxin.</title>
        <authorList>
            <person name="Callol A."/>
            <person name="Pajuelo D."/>
            <person name="Ebbesson L."/>
            <person name="Teles M."/>
            <person name="MacKenzie S."/>
            <person name="Amaro C."/>
        </authorList>
    </citation>
    <scope>NUCLEOTIDE SEQUENCE</scope>
</reference>
<accession>A0A0E9Q7D4</accession>
<reference evidence="2" key="1">
    <citation type="submission" date="2014-11" db="EMBL/GenBank/DDBJ databases">
        <authorList>
            <person name="Amaro Gonzalez C."/>
        </authorList>
    </citation>
    <scope>NUCLEOTIDE SEQUENCE</scope>
</reference>
<dbReference type="EMBL" id="GBXM01095801">
    <property type="protein sequence ID" value="JAH12776.1"/>
    <property type="molecule type" value="Transcribed_RNA"/>
</dbReference>
<organism evidence="2">
    <name type="scientific">Anguilla anguilla</name>
    <name type="common">European freshwater eel</name>
    <name type="synonym">Muraena anguilla</name>
    <dbReference type="NCBI Taxonomy" id="7936"/>
    <lineage>
        <taxon>Eukaryota</taxon>
        <taxon>Metazoa</taxon>
        <taxon>Chordata</taxon>
        <taxon>Craniata</taxon>
        <taxon>Vertebrata</taxon>
        <taxon>Euteleostomi</taxon>
        <taxon>Actinopterygii</taxon>
        <taxon>Neopterygii</taxon>
        <taxon>Teleostei</taxon>
        <taxon>Anguilliformes</taxon>
        <taxon>Anguillidae</taxon>
        <taxon>Anguilla</taxon>
    </lineage>
</organism>
<feature type="compositionally biased region" description="Low complexity" evidence="1">
    <location>
        <begin position="20"/>
        <end position="30"/>
    </location>
</feature>
<protein>
    <submittedName>
        <fullName evidence="2">Uncharacterized protein</fullName>
    </submittedName>
</protein>
<proteinExistence type="predicted"/>